<feature type="compositionally biased region" description="Low complexity" evidence="1">
    <location>
        <begin position="268"/>
        <end position="278"/>
    </location>
</feature>
<evidence type="ECO:0000313" key="2">
    <source>
        <dbReference type="EMBL" id="SLM41061.1"/>
    </source>
</evidence>
<dbReference type="AlphaFoldDB" id="A0A1W5DDD8"/>
<proteinExistence type="predicted"/>
<keyword evidence="3" id="KW-1185">Reference proteome</keyword>
<feature type="compositionally biased region" description="Gly residues" evidence="1">
    <location>
        <begin position="420"/>
        <end position="429"/>
    </location>
</feature>
<sequence>MLDENLPTFYINPSTDDTKHNATIYLAHRGAEAEPAYSIRHPDPSLPASKNRYAAALFDSYNPEILFGEVLLIPQWTQPNPTQEEIRLNGGVPPPPQPILPTEFTVQLYNPDQQVVVKQRPKTWNSAPYWEFEMPQQTFRRPSASALDRTQNDPTAADTTPKINFKWKKEGTLSKDLVCSLSGKSTNPDGSKRKNREPDITIAIFKHLREITIYEPNMNRVDMEDPKGLEIVLLLSAAVIRDVYYAPIRETFNIIEAPRRSSNGLIPSSKTSSAATAALYPSPPPRRQSGSPRLYSTALQSQASPSSNPIPRPPPQNPISNPRPPPTDPRSQWELDAETARLRKQVEAEERERKRAEHKELKRLKKMLEDEEREAHRKQAEIDRETERLRREYADEPNRLNSRTSRPPLPQRLDVASGSSSGGFYGGGASSLRPDDGRRLRGKMSIFGLRSNNGADAQKLFKKRSAVF</sequence>
<accession>A0A1W5DDD8</accession>
<evidence type="ECO:0000313" key="3">
    <source>
        <dbReference type="Proteomes" id="UP000192927"/>
    </source>
</evidence>
<feature type="region of interest" description="Disordered" evidence="1">
    <location>
        <begin position="365"/>
        <end position="439"/>
    </location>
</feature>
<reference evidence="3" key="1">
    <citation type="submission" date="2017-03" db="EMBL/GenBank/DDBJ databases">
        <authorList>
            <person name="Sharma R."/>
            <person name="Thines M."/>
        </authorList>
    </citation>
    <scope>NUCLEOTIDE SEQUENCE [LARGE SCALE GENOMIC DNA]</scope>
</reference>
<dbReference type="EMBL" id="FWEW01003769">
    <property type="protein sequence ID" value="SLM41061.1"/>
    <property type="molecule type" value="Genomic_DNA"/>
</dbReference>
<evidence type="ECO:0000256" key="1">
    <source>
        <dbReference type="SAM" id="MobiDB-lite"/>
    </source>
</evidence>
<feature type="region of interest" description="Disordered" evidence="1">
    <location>
        <begin position="261"/>
        <end position="332"/>
    </location>
</feature>
<dbReference type="Proteomes" id="UP000192927">
    <property type="component" value="Unassembled WGS sequence"/>
</dbReference>
<feature type="compositionally biased region" description="Pro residues" evidence="1">
    <location>
        <begin position="308"/>
        <end position="328"/>
    </location>
</feature>
<name>A0A1W5DDD8_9LECA</name>
<organism evidence="2 3">
    <name type="scientific">Lasallia pustulata</name>
    <dbReference type="NCBI Taxonomy" id="136370"/>
    <lineage>
        <taxon>Eukaryota</taxon>
        <taxon>Fungi</taxon>
        <taxon>Dikarya</taxon>
        <taxon>Ascomycota</taxon>
        <taxon>Pezizomycotina</taxon>
        <taxon>Lecanoromycetes</taxon>
        <taxon>OSLEUM clade</taxon>
        <taxon>Umbilicariomycetidae</taxon>
        <taxon>Umbilicariales</taxon>
        <taxon>Umbilicariaceae</taxon>
        <taxon>Lasallia</taxon>
    </lineage>
</organism>
<protein>
    <submittedName>
        <fullName evidence="2">Uncharacterized protein</fullName>
    </submittedName>
</protein>
<feature type="compositionally biased region" description="Basic and acidic residues" evidence="1">
    <location>
        <begin position="373"/>
        <end position="398"/>
    </location>
</feature>